<dbReference type="AlphaFoldDB" id="A0A8J7TN46"/>
<comment type="caution">
    <text evidence="1">The sequence shown here is derived from an EMBL/GenBank/DDBJ whole genome shotgun (WGS) entry which is preliminary data.</text>
</comment>
<organism evidence="1 2">
    <name type="scientific">Candidatus Obscuribacter phosphatis</name>
    <dbReference type="NCBI Taxonomy" id="1906157"/>
    <lineage>
        <taxon>Bacteria</taxon>
        <taxon>Bacillati</taxon>
        <taxon>Candidatus Melainabacteria</taxon>
        <taxon>Candidatus Obscuribacterales</taxon>
        <taxon>Candidatus Obscuribacteraceae</taxon>
        <taxon>Candidatus Obscuribacter</taxon>
    </lineage>
</organism>
<reference evidence="1" key="1">
    <citation type="submission" date="2021-02" db="EMBL/GenBank/DDBJ databases">
        <title>Genome-Resolved Metagenomics of a Microbial Community Performing Photosynthetic Biological Nutrient Removal.</title>
        <authorList>
            <person name="Mcdaniel E.A."/>
        </authorList>
    </citation>
    <scope>NUCLEOTIDE SEQUENCE</scope>
    <source>
        <strain evidence="1">UWPOB_OBS1</strain>
    </source>
</reference>
<dbReference type="EMBL" id="JAFLCK010000056">
    <property type="protein sequence ID" value="MBN8662830.1"/>
    <property type="molecule type" value="Genomic_DNA"/>
</dbReference>
<sequence length="90" mass="10082">MITDKIDLQQIRKSVLRSQLLALESQAQAIYYLGTEHRQGIDLGRNPEIYLVVQDVKDIAQTARATVDEAKNLSGEEILLPMPIGAWMST</sequence>
<proteinExistence type="predicted"/>
<protein>
    <submittedName>
        <fullName evidence="1">Uncharacterized protein</fullName>
    </submittedName>
</protein>
<accession>A0A8J7TN46</accession>
<dbReference type="Proteomes" id="UP000664277">
    <property type="component" value="Unassembled WGS sequence"/>
</dbReference>
<evidence type="ECO:0000313" key="1">
    <source>
        <dbReference type="EMBL" id="MBN8662830.1"/>
    </source>
</evidence>
<gene>
    <name evidence="1" type="ORF">J0M35_20855</name>
</gene>
<evidence type="ECO:0000313" key="2">
    <source>
        <dbReference type="Proteomes" id="UP000664277"/>
    </source>
</evidence>
<name>A0A8J7TN46_9BACT</name>